<keyword evidence="3" id="KW-1185">Reference proteome</keyword>
<feature type="transmembrane region" description="Helical" evidence="1">
    <location>
        <begin position="196"/>
        <end position="223"/>
    </location>
</feature>
<dbReference type="RefSeq" id="WP_310026811.1">
    <property type="nucleotide sequence ID" value="NZ_JAVDVI010000009.1"/>
</dbReference>
<gene>
    <name evidence="2" type="ORF">J2X31_002303</name>
</gene>
<evidence type="ECO:0000256" key="1">
    <source>
        <dbReference type="SAM" id="Phobius"/>
    </source>
</evidence>
<dbReference type="Pfam" id="PF14897">
    <property type="entry name" value="EpsG"/>
    <property type="match status" value="1"/>
</dbReference>
<feature type="transmembrane region" description="Helical" evidence="1">
    <location>
        <begin position="275"/>
        <end position="293"/>
    </location>
</feature>
<feature type="transmembrane region" description="Helical" evidence="1">
    <location>
        <begin position="6"/>
        <end position="21"/>
    </location>
</feature>
<feature type="transmembrane region" description="Helical" evidence="1">
    <location>
        <begin position="96"/>
        <end position="112"/>
    </location>
</feature>
<feature type="transmembrane region" description="Helical" evidence="1">
    <location>
        <begin position="322"/>
        <end position="339"/>
    </location>
</feature>
<keyword evidence="1" id="KW-0812">Transmembrane</keyword>
<feature type="transmembrane region" description="Helical" evidence="1">
    <location>
        <begin position="141"/>
        <end position="158"/>
    </location>
</feature>
<accession>A0ABU1TQN2</accession>
<keyword evidence="1" id="KW-0472">Membrane</keyword>
<name>A0ABU1TQN2_9FLAO</name>
<proteinExistence type="predicted"/>
<evidence type="ECO:0008006" key="4">
    <source>
        <dbReference type="Google" id="ProtNLM"/>
    </source>
</evidence>
<feature type="transmembrane region" description="Helical" evidence="1">
    <location>
        <begin position="28"/>
        <end position="48"/>
    </location>
</feature>
<comment type="caution">
    <text evidence="2">The sequence shown here is derived from an EMBL/GenBank/DDBJ whole genome shotgun (WGS) entry which is preliminary data.</text>
</comment>
<feature type="transmembrane region" description="Helical" evidence="1">
    <location>
        <begin position="164"/>
        <end position="189"/>
    </location>
</feature>
<dbReference type="Proteomes" id="UP001255185">
    <property type="component" value="Unassembled WGS sequence"/>
</dbReference>
<feature type="transmembrane region" description="Helical" evidence="1">
    <location>
        <begin position="243"/>
        <end position="263"/>
    </location>
</feature>
<organism evidence="2 3">
    <name type="scientific">Flavobacterium arsenatis</name>
    <dbReference type="NCBI Taxonomy" id="1484332"/>
    <lineage>
        <taxon>Bacteria</taxon>
        <taxon>Pseudomonadati</taxon>
        <taxon>Bacteroidota</taxon>
        <taxon>Flavobacteriia</taxon>
        <taxon>Flavobacteriales</taxon>
        <taxon>Flavobacteriaceae</taxon>
        <taxon>Flavobacterium</taxon>
    </lineage>
</organism>
<dbReference type="EMBL" id="JAVDVI010000009">
    <property type="protein sequence ID" value="MDR6968286.1"/>
    <property type="molecule type" value="Genomic_DNA"/>
</dbReference>
<evidence type="ECO:0000313" key="3">
    <source>
        <dbReference type="Proteomes" id="UP001255185"/>
    </source>
</evidence>
<protein>
    <recommendedName>
        <fullName evidence="4">EpsG family protein</fullName>
    </recommendedName>
</protein>
<sequence>MIYFLVLFFLIILIMIFDIGGRKQGRNFFYKLTGIIFVLIAGLRWKVGGDSLIYQNVFENNLAPIYDFKSNFIILLDWNVGFTGLMSICKTVVDEFWFFQFIQAIIVNIVLFKFFRKYTDYIFTAVFLYGYFYFFNYNMEILREVLAICIFLFVYKFLEEKKLAKFYIGICIAMLFHTSASILLLFPLLKQLKLNVFGIGILLSLFIVLMTSVALFPVILDFLSFSENTSSKIAFYSSREFSFFGTVYNFLCFVGFPAFLYYFNKINKIDNKFDVLVFPYFFIALLLVAVPGFGRFINYFGPFLIVYFANTICFVMRSKRLVNVRMLLCSIFFFFPMYYKTVYYFSEIQGGFSGNVYKRYEGWLPYSSVFDKEEDDRRLDIHSGTLSRE</sequence>
<feature type="transmembrane region" description="Helical" evidence="1">
    <location>
        <begin position="118"/>
        <end position="134"/>
    </location>
</feature>
<evidence type="ECO:0000313" key="2">
    <source>
        <dbReference type="EMBL" id="MDR6968286.1"/>
    </source>
</evidence>
<reference evidence="2 3" key="1">
    <citation type="submission" date="2023-07" db="EMBL/GenBank/DDBJ databases">
        <title>Sorghum-associated microbial communities from plants grown in Nebraska, USA.</title>
        <authorList>
            <person name="Schachtman D."/>
        </authorList>
    </citation>
    <scope>NUCLEOTIDE SEQUENCE [LARGE SCALE GENOMIC DNA]</scope>
    <source>
        <strain evidence="2 3">3773</strain>
    </source>
</reference>
<dbReference type="InterPro" id="IPR049458">
    <property type="entry name" value="EpsG-like"/>
</dbReference>
<keyword evidence="1" id="KW-1133">Transmembrane helix</keyword>